<organism evidence="4 5">
    <name type="scientific">Streptomyces pharetrae CZA14</name>
    <dbReference type="NCBI Taxonomy" id="1144883"/>
    <lineage>
        <taxon>Bacteria</taxon>
        <taxon>Bacillati</taxon>
        <taxon>Actinomycetota</taxon>
        <taxon>Actinomycetes</taxon>
        <taxon>Kitasatosporales</taxon>
        <taxon>Streptomycetaceae</taxon>
        <taxon>Streptomyces</taxon>
    </lineage>
</organism>
<dbReference type="Pfam" id="PF03713">
    <property type="entry name" value="DUF305"/>
    <property type="match status" value="1"/>
</dbReference>
<protein>
    <submittedName>
        <fullName evidence="4">DUF305 domain-containing protein</fullName>
    </submittedName>
</protein>
<dbReference type="Gene3D" id="1.20.1260.10">
    <property type="match status" value="1"/>
</dbReference>
<gene>
    <name evidence="4" type="ORF">OQI_21920</name>
</gene>
<keyword evidence="2" id="KW-0732">Signal</keyword>
<dbReference type="InterPro" id="IPR005183">
    <property type="entry name" value="DUF305_CopM-like"/>
</dbReference>
<dbReference type="RefSeq" id="WP_086171044.1">
    <property type="nucleotide sequence ID" value="NZ_MRYD01000126.1"/>
</dbReference>
<evidence type="ECO:0000256" key="1">
    <source>
        <dbReference type="SAM" id="MobiDB-lite"/>
    </source>
</evidence>
<reference evidence="4 5" key="1">
    <citation type="submission" date="2016-12" db="EMBL/GenBank/DDBJ databases">
        <title>Genome Mining:The Detection of Biosynthetic Gene Clusters to Aid in the Expression of Curamycin A produced by Streptomyces sp. strain CZA14.</title>
        <authorList>
            <person name="Durrell K.A."/>
            <person name="Kirby B.M."/>
            <person name="Khan W."/>
            <person name="Mthethwa T."/>
            <person name="Le Roes-Hill M."/>
        </authorList>
    </citation>
    <scope>NUCLEOTIDE SEQUENCE [LARGE SCALE GENOMIC DNA]</scope>
    <source>
        <strain evidence="4 5">CZA14</strain>
    </source>
</reference>
<evidence type="ECO:0000259" key="3">
    <source>
        <dbReference type="Pfam" id="PF03713"/>
    </source>
</evidence>
<feature type="region of interest" description="Disordered" evidence="1">
    <location>
        <begin position="129"/>
        <end position="154"/>
    </location>
</feature>
<feature type="region of interest" description="Disordered" evidence="1">
    <location>
        <begin position="40"/>
        <end position="64"/>
    </location>
</feature>
<comment type="caution">
    <text evidence="4">The sequence shown here is derived from an EMBL/GenBank/DDBJ whole genome shotgun (WGS) entry which is preliminary data.</text>
</comment>
<keyword evidence="5" id="KW-1185">Reference proteome</keyword>
<dbReference type="PANTHER" id="PTHR36933">
    <property type="entry name" value="SLL0788 PROTEIN"/>
    <property type="match status" value="1"/>
</dbReference>
<proteinExistence type="predicted"/>
<dbReference type="EMBL" id="MRYD01000126">
    <property type="protein sequence ID" value="OSZ58425.1"/>
    <property type="molecule type" value="Genomic_DNA"/>
</dbReference>
<dbReference type="Proteomes" id="UP000194266">
    <property type="component" value="Unassembled WGS sequence"/>
</dbReference>
<dbReference type="PROSITE" id="PS51257">
    <property type="entry name" value="PROKAR_LIPOPROTEIN"/>
    <property type="match status" value="1"/>
</dbReference>
<sequence length="223" mass="23309">MTAFTRAPRRTTVRRGVAAGLLTAGALFLTACGGDGTSGMDHGGHGGSPSAPAEAGAGAGATTGTGDFNDADVAFAQLMIPHHEQALEMARLAGGRAADPEIEELATRIEQAQDPEIRTMKGWLESWKQPTAAPSTPGMEHGGHGDGDGMMSDADMTELEGLEGTAFDKAFAEMMIEHHDGAIGMAQEERQKGENAEARKLAGDIVTGQTAEVRQLRDILDRL</sequence>
<feature type="signal peptide" evidence="2">
    <location>
        <begin position="1"/>
        <end position="33"/>
    </location>
</feature>
<evidence type="ECO:0000313" key="5">
    <source>
        <dbReference type="Proteomes" id="UP000194266"/>
    </source>
</evidence>
<evidence type="ECO:0000313" key="4">
    <source>
        <dbReference type="EMBL" id="OSZ58425.1"/>
    </source>
</evidence>
<name>A0ABX3YEU4_9ACTN</name>
<feature type="chain" id="PRO_5047544911" evidence="2">
    <location>
        <begin position="34"/>
        <end position="223"/>
    </location>
</feature>
<accession>A0ABX3YEU4</accession>
<evidence type="ECO:0000256" key="2">
    <source>
        <dbReference type="SAM" id="SignalP"/>
    </source>
</evidence>
<dbReference type="PANTHER" id="PTHR36933:SF1">
    <property type="entry name" value="SLL0788 PROTEIN"/>
    <property type="match status" value="1"/>
</dbReference>
<feature type="domain" description="DUF305" evidence="3">
    <location>
        <begin position="72"/>
        <end position="220"/>
    </location>
</feature>
<dbReference type="InterPro" id="IPR012347">
    <property type="entry name" value="Ferritin-like"/>
</dbReference>